<accession>A0A1H1JQS4</accession>
<name>A0A1H1JQS4_9BURK</name>
<sequence length="60" mass="6717">MTKRLARKGFQAFEQCPWNRSMILRLAAPEPRRTFQGTIPYSAIAVTGACRLCVSNVAEC</sequence>
<organism evidence="1 2">
    <name type="scientific">Paraburkholderia fungorum</name>
    <dbReference type="NCBI Taxonomy" id="134537"/>
    <lineage>
        <taxon>Bacteria</taxon>
        <taxon>Pseudomonadati</taxon>
        <taxon>Pseudomonadota</taxon>
        <taxon>Betaproteobacteria</taxon>
        <taxon>Burkholderiales</taxon>
        <taxon>Burkholderiaceae</taxon>
        <taxon>Paraburkholderia</taxon>
    </lineage>
</organism>
<dbReference type="Proteomes" id="UP000183487">
    <property type="component" value="Unassembled WGS sequence"/>
</dbReference>
<keyword evidence="2" id="KW-1185">Reference proteome</keyword>
<gene>
    <name evidence="1" type="ORF">SAMN05443245_7167</name>
</gene>
<dbReference type="EMBL" id="FNKP01000003">
    <property type="protein sequence ID" value="SDR52346.1"/>
    <property type="molecule type" value="Genomic_DNA"/>
</dbReference>
<dbReference type="AlphaFoldDB" id="A0A1H1JQS4"/>
<evidence type="ECO:0000313" key="2">
    <source>
        <dbReference type="Proteomes" id="UP000183487"/>
    </source>
</evidence>
<evidence type="ECO:0000313" key="1">
    <source>
        <dbReference type="EMBL" id="SDR52346.1"/>
    </source>
</evidence>
<reference evidence="2" key="1">
    <citation type="submission" date="2016-10" db="EMBL/GenBank/DDBJ databases">
        <authorList>
            <person name="Varghese N."/>
        </authorList>
    </citation>
    <scope>NUCLEOTIDE SEQUENCE [LARGE SCALE GENOMIC DNA]</scope>
    <source>
        <strain evidence="2">GAS106B</strain>
    </source>
</reference>
<protein>
    <submittedName>
        <fullName evidence="1">Uncharacterized protein</fullName>
    </submittedName>
</protein>
<proteinExistence type="predicted"/>